<evidence type="ECO:0000256" key="3">
    <source>
        <dbReference type="ARBA" id="ARBA00022692"/>
    </source>
</evidence>
<accession>A0A9D1A591</accession>
<keyword evidence="5 6" id="KW-0472">Membrane</keyword>
<evidence type="ECO:0000256" key="4">
    <source>
        <dbReference type="ARBA" id="ARBA00022989"/>
    </source>
</evidence>
<feature type="transmembrane region" description="Helical" evidence="6">
    <location>
        <begin position="220"/>
        <end position="241"/>
    </location>
</feature>
<feature type="transmembrane region" description="Helical" evidence="6">
    <location>
        <begin position="194"/>
        <end position="214"/>
    </location>
</feature>
<evidence type="ECO:0000256" key="2">
    <source>
        <dbReference type="ARBA" id="ARBA00022475"/>
    </source>
</evidence>
<comment type="subcellular location">
    <subcellularLocation>
        <location evidence="1">Cell membrane</location>
        <topology evidence="1">Multi-pass membrane protein</topology>
    </subcellularLocation>
</comment>
<keyword evidence="2" id="KW-1003">Cell membrane</keyword>
<dbReference type="EMBL" id="DVGC01000058">
    <property type="protein sequence ID" value="HIR06321.1"/>
    <property type="molecule type" value="Genomic_DNA"/>
</dbReference>
<evidence type="ECO:0000313" key="9">
    <source>
        <dbReference type="Proteomes" id="UP000824250"/>
    </source>
</evidence>
<evidence type="ECO:0000313" key="8">
    <source>
        <dbReference type="EMBL" id="HIR06321.1"/>
    </source>
</evidence>
<evidence type="ECO:0000256" key="6">
    <source>
        <dbReference type="SAM" id="Phobius"/>
    </source>
</evidence>
<gene>
    <name evidence="8" type="ORF">IAB28_10220</name>
</gene>
<reference evidence="8" key="2">
    <citation type="journal article" date="2021" name="PeerJ">
        <title>Extensive microbial diversity within the chicken gut microbiome revealed by metagenomics and culture.</title>
        <authorList>
            <person name="Gilroy R."/>
            <person name="Ravi A."/>
            <person name="Getino M."/>
            <person name="Pursley I."/>
            <person name="Horton D.L."/>
            <person name="Alikhan N.F."/>
            <person name="Baker D."/>
            <person name="Gharbi K."/>
            <person name="Hall N."/>
            <person name="Watson M."/>
            <person name="Adriaenssens E.M."/>
            <person name="Foster-Nyarko E."/>
            <person name="Jarju S."/>
            <person name="Secka A."/>
            <person name="Antonio M."/>
            <person name="Oren A."/>
            <person name="Chaudhuri R.R."/>
            <person name="La Ragione R."/>
            <person name="Hildebrand F."/>
            <person name="Pallen M.J."/>
        </authorList>
    </citation>
    <scope>NUCLEOTIDE SEQUENCE</scope>
    <source>
        <strain evidence="8">CHK180-2868</strain>
    </source>
</reference>
<organism evidence="8 9">
    <name type="scientific">Candidatus Copromonas faecavium</name>
    <name type="common">nom. illeg.</name>
    <dbReference type="NCBI Taxonomy" id="2840740"/>
    <lineage>
        <taxon>Bacteria</taxon>
        <taxon>Bacillati</taxon>
        <taxon>Bacillota</taxon>
        <taxon>Clostridia</taxon>
        <taxon>Lachnospirales</taxon>
        <taxon>Lachnospiraceae</taxon>
        <taxon>Candidatus Copromonas (nom. illeg.)</taxon>
    </lineage>
</organism>
<dbReference type="PANTHER" id="PTHR35007">
    <property type="entry name" value="INTEGRAL MEMBRANE PROTEIN-RELATED"/>
    <property type="match status" value="1"/>
</dbReference>
<evidence type="ECO:0000259" key="7">
    <source>
        <dbReference type="Pfam" id="PF00482"/>
    </source>
</evidence>
<dbReference type="Proteomes" id="UP000824250">
    <property type="component" value="Unassembled WGS sequence"/>
</dbReference>
<feature type="transmembrane region" description="Helical" evidence="6">
    <location>
        <begin position="35"/>
        <end position="52"/>
    </location>
</feature>
<proteinExistence type="predicted"/>
<keyword evidence="4 6" id="KW-1133">Transmembrane helix</keyword>
<dbReference type="Pfam" id="PF00482">
    <property type="entry name" value="T2SSF"/>
    <property type="match status" value="1"/>
</dbReference>
<dbReference type="GO" id="GO:0005886">
    <property type="term" value="C:plasma membrane"/>
    <property type="evidence" value="ECO:0007669"/>
    <property type="project" value="UniProtKB-SubCell"/>
</dbReference>
<evidence type="ECO:0000256" key="1">
    <source>
        <dbReference type="ARBA" id="ARBA00004651"/>
    </source>
</evidence>
<reference evidence="8" key="1">
    <citation type="submission" date="2020-10" db="EMBL/GenBank/DDBJ databases">
        <authorList>
            <person name="Gilroy R."/>
        </authorList>
    </citation>
    <scope>NUCLEOTIDE SEQUENCE</scope>
    <source>
        <strain evidence="8">CHK180-2868</strain>
    </source>
</reference>
<comment type="caution">
    <text evidence="8">The sequence shown here is derived from an EMBL/GenBank/DDBJ whole genome shotgun (WGS) entry which is preliminary data.</text>
</comment>
<keyword evidence="3 6" id="KW-0812">Transmembrane</keyword>
<dbReference type="InterPro" id="IPR018076">
    <property type="entry name" value="T2SS_GspF_dom"/>
</dbReference>
<feature type="domain" description="Type II secretion system protein GspF" evidence="7">
    <location>
        <begin position="75"/>
        <end position="202"/>
    </location>
</feature>
<name>A0A9D1A591_9FIRM</name>
<feature type="transmembrane region" description="Helical" evidence="6">
    <location>
        <begin position="12"/>
        <end position="29"/>
    </location>
</feature>
<dbReference type="PANTHER" id="PTHR35007:SF1">
    <property type="entry name" value="PILUS ASSEMBLY PROTEIN"/>
    <property type="match status" value="1"/>
</dbReference>
<sequence length="245" mass="28074">MNYERYRLSRKEWLFYGFQGTAILGLMVYVFYRSLLIFFLLLPFGALYPLLLRGELKKKRLETLRLQFKDAILAVAEGLHAGYSVENAFASSLREMELLYGSDSMIAEEIRLILRKTSLNQTFEEALEDFALRSGLEDVRSFSDVFLAARKSGGELMRIIARTAEIIGEKIRIQEDILTATASRRMEQRIMSGIPVLIVFYIEFTSPGFFQVLYTTLPGRLIMTVCLFVYLASCLAAKKLLEIEP</sequence>
<protein>
    <submittedName>
        <fullName evidence="8">Type II secretion system F family protein</fullName>
    </submittedName>
</protein>
<evidence type="ECO:0000256" key="5">
    <source>
        <dbReference type="ARBA" id="ARBA00023136"/>
    </source>
</evidence>
<dbReference type="AlphaFoldDB" id="A0A9D1A591"/>